<protein>
    <submittedName>
        <fullName evidence="1">Uncharacterized protein</fullName>
    </submittedName>
</protein>
<evidence type="ECO:0000313" key="1">
    <source>
        <dbReference type="EMBL" id="KAJ1130750.1"/>
    </source>
</evidence>
<evidence type="ECO:0000313" key="2">
    <source>
        <dbReference type="Proteomes" id="UP001066276"/>
    </source>
</evidence>
<organism evidence="1 2">
    <name type="scientific">Pleurodeles waltl</name>
    <name type="common">Iberian ribbed newt</name>
    <dbReference type="NCBI Taxonomy" id="8319"/>
    <lineage>
        <taxon>Eukaryota</taxon>
        <taxon>Metazoa</taxon>
        <taxon>Chordata</taxon>
        <taxon>Craniata</taxon>
        <taxon>Vertebrata</taxon>
        <taxon>Euteleostomi</taxon>
        <taxon>Amphibia</taxon>
        <taxon>Batrachia</taxon>
        <taxon>Caudata</taxon>
        <taxon>Salamandroidea</taxon>
        <taxon>Salamandridae</taxon>
        <taxon>Pleurodelinae</taxon>
        <taxon>Pleurodeles</taxon>
    </lineage>
</organism>
<keyword evidence="2" id="KW-1185">Reference proteome</keyword>
<proteinExistence type="predicted"/>
<sequence>MLDNKLLKCTVIGHVTKWGQLQEKSKRYYDDDGCAGGKSKKNMIKHDVVHSRLLAFAKEASLRSTRNLDNHRLHMFILGTVCRPGTLTTIDYTCLA</sequence>
<name>A0AAV7PUZ1_PLEWA</name>
<dbReference type="EMBL" id="JANPWB010000011">
    <property type="protein sequence ID" value="KAJ1130750.1"/>
    <property type="molecule type" value="Genomic_DNA"/>
</dbReference>
<dbReference type="AlphaFoldDB" id="A0AAV7PUZ1"/>
<comment type="caution">
    <text evidence="1">The sequence shown here is derived from an EMBL/GenBank/DDBJ whole genome shotgun (WGS) entry which is preliminary data.</text>
</comment>
<dbReference type="Proteomes" id="UP001066276">
    <property type="component" value="Chromosome 7"/>
</dbReference>
<reference evidence="1" key="1">
    <citation type="journal article" date="2022" name="bioRxiv">
        <title>Sequencing and chromosome-scale assembly of the giantPleurodeles waltlgenome.</title>
        <authorList>
            <person name="Brown T."/>
            <person name="Elewa A."/>
            <person name="Iarovenko S."/>
            <person name="Subramanian E."/>
            <person name="Araus A.J."/>
            <person name="Petzold A."/>
            <person name="Susuki M."/>
            <person name="Suzuki K.-i.T."/>
            <person name="Hayashi T."/>
            <person name="Toyoda A."/>
            <person name="Oliveira C."/>
            <person name="Osipova E."/>
            <person name="Leigh N.D."/>
            <person name="Simon A."/>
            <person name="Yun M.H."/>
        </authorList>
    </citation>
    <scope>NUCLEOTIDE SEQUENCE</scope>
    <source>
        <strain evidence="1">20211129_DDA</strain>
        <tissue evidence="1">Liver</tissue>
    </source>
</reference>
<gene>
    <name evidence="1" type="ORF">NDU88_009098</name>
</gene>
<accession>A0AAV7PUZ1</accession>